<dbReference type="EMBL" id="QVEP01000004">
    <property type="protein sequence ID" value="RGB81727.1"/>
    <property type="molecule type" value="Genomic_DNA"/>
</dbReference>
<dbReference type="Proteomes" id="UP000260773">
    <property type="component" value="Unassembled WGS sequence"/>
</dbReference>
<reference evidence="1 2" key="1">
    <citation type="submission" date="2018-08" db="EMBL/GenBank/DDBJ databases">
        <title>A genome reference for cultivated species of the human gut microbiota.</title>
        <authorList>
            <person name="Zou Y."/>
            <person name="Xue W."/>
            <person name="Luo G."/>
        </authorList>
    </citation>
    <scope>NUCLEOTIDE SEQUENCE [LARGE SCALE GENOMIC DNA]</scope>
    <source>
        <strain evidence="1 2">AF45-17</strain>
    </source>
</reference>
<comment type="caution">
    <text evidence="1">The sequence shown here is derived from an EMBL/GenBank/DDBJ whole genome shotgun (WGS) entry which is preliminary data.</text>
</comment>
<accession>A0A3E2TSA1</accession>
<proteinExistence type="predicted"/>
<name>A0A3E2TSA1_9FIRM</name>
<protein>
    <submittedName>
        <fullName evidence="1">Uncharacterized protein</fullName>
    </submittedName>
</protein>
<dbReference type="AlphaFoldDB" id="A0A3E2TSA1"/>
<organism evidence="1 2">
    <name type="scientific">Coprococcus catus</name>
    <dbReference type="NCBI Taxonomy" id="116085"/>
    <lineage>
        <taxon>Bacteria</taxon>
        <taxon>Bacillati</taxon>
        <taxon>Bacillota</taxon>
        <taxon>Clostridia</taxon>
        <taxon>Lachnospirales</taxon>
        <taxon>Lachnospiraceae</taxon>
        <taxon>Coprococcus</taxon>
    </lineage>
</organism>
<evidence type="ECO:0000313" key="2">
    <source>
        <dbReference type="Proteomes" id="UP000260773"/>
    </source>
</evidence>
<sequence length="152" mass="17497">MEPGGLPVPLDSLQAAKISDVESLKLILPILASAINARVPDVPLENFIAKVKTFEEKNMFWNIINSELQALDRKFHPLFEMLMNGTAEVMMSEIEIDKLENSIKELISMDYLRIERTGYGELIDNWKQQIEVTPTDNYKKLFSNKECAFFRE</sequence>
<evidence type="ECO:0000313" key="1">
    <source>
        <dbReference type="EMBL" id="RGB81727.1"/>
    </source>
</evidence>
<gene>
    <name evidence="1" type="ORF">DW070_02835</name>
</gene>